<protein>
    <submittedName>
        <fullName evidence="2">Uncharacterized protein</fullName>
    </submittedName>
</protein>
<keyword evidence="3" id="KW-1185">Reference proteome</keyword>
<dbReference type="AlphaFoldDB" id="A0A6A6VPD1"/>
<evidence type="ECO:0000313" key="2">
    <source>
        <dbReference type="EMBL" id="KAF2751450.1"/>
    </source>
</evidence>
<accession>A0A6A6VPD1</accession>
<organism evidence="2 3">
    <name type="scientific">Sporormia fimetaria CBS 119925</name>
    <dbReference type="NCBI Taxonomy" id="1340428"/>
    <lineage>
        <taxon>Eukaryota</taxon>
        <taxon>Fungi</taxon>
        <taxon>Dikarya</taxon>
        <taxon>Ascomycota</taxon>
        <taxon>Pezizomycotina</taxon>
        <taxon>Dothideomycetes</taxon>
        <taxon>Pleosporomycetidae</taxon>
        <taxon>Pleosporales</taxon>
        <taxon>Sporormiaceae</taxon>
        <taxon>Sporormia</taxon>
    </lineage>
</organism>
<feature type="compositionally biased region" description="Polar residues" evidence="1">
    <location>
        <begin position="122"/>
        <end position="138"/>
    </location>
</feature>
<evidence type="ECO:0000313" key="3">
    <source>
        <dbReference type="Proteomes" id="UP000799440"/>
    </source>
</evidence>
<dbReference type="EMBL" id="MU006562">
    <property type="protein sequence ID" value="KAF2751450.1"/>
    <property type="molecule type" value="Genomic_DNA"/>
</dbReference>
<reference evidence="2" key="1">
    <citation type="journal article" date="2020" name="Stud. Mycol.">
        <title>101 Dothideomycetes genomes: a test case for predicting lifestyles and emergence of pathogens.</title>
        <authorList>
            <person name="Haridas S."/>
            <person name="Albert R."/>
            <person name="Binder M."/>
            <person name="Bloem J."/>
            <person name="Labutti K."/>
            <person name="Salamov A."/>
            <person name="Andreopoulos B."/>
            <person name="Baker S."/>
            <person name="Barry K."/>
            <person name="Bills G."/>
            <person name="Bluhm B."/>
            <person name="Cannon C."/>
            <person name="Castanera R."/>
            <person name="Culley D."/>
            <person name="Daum C."/>
            <person name="Ezra D."/>
            <person name="Gonzalez J."/>
            <person name="Henrissat B."/>
            <person name="Kuo A."/>
            <person name="Liang C."/>
            <person name="Lipzen A."/>
            <person name="Lutzoni F."/>
            <person name="Magnuson J."/>
            <person name="Mondo S."/>
            <person name="Nolan M."/>
            <person name="Ohm R."/>
            <person name="Pangilinan J."/>
            <person name="Park H.-J."/>
            <person name="Ramirez L."/>
            <person name="Alfaro M."/>
            <person name="Sun H."/>
            <person name="Tritt A."/>
            <person name="Yoshinaga Y."/>
            <person name="Zwiers L.-H."/>
            <person name="Turgeon B."/>
            <person name="Goodwin S."/>
            <person name="Spatafora J."/>
            <person name="Crous P."/>
            <person name="Grigoriev I."/>
        </authorList>
    </citation>
    <scope>NUCLEOTIDE SEQUENCE</scope>
    <source>
        <strain evidence="2">CBS 119925</strain>
    </source>
</reference>
<dbReference type="Proteomes" id="UP000799440">
    <property type="component" value="Unassembled WGS sequence"/>
</dbReference>
<feature type="compositionally biased region" description="Basic residues" evidence="1">
    <location>
        <begin position="107"/>
        <end position="121"/>
    </location>
</feature>
<proteinExistence type="predicted"/>
<gene>
    <name evidence="2" type="ORF">M011DRAFT_114809</name>
</gene>
<sequence length="155" mass="17345">MILFTIRTFRRPSSWLWTSANRLLPHSPPLMHIKISEQRHEPSALDLLMKTRDKLPVLKTINHALAKWPDSGLIGVELNPPTACIYRTQQEGLSESTSASPQEICPSRRHSSKFGEKRRNKSSAISQLHSVPCTSRQQLPRWGTGGAAAAAQMAR</sequence>
<feature type="compositionally biased region" description="Polar residues" evidence="1">
    <location>
        <begin position="90"/>
        <end position="101"/>
    </location>
</feature>
<name>A0A6A6VPD1_9PLEO</name>
<feature type="region of interest" description="Disordered" evidence="1">
    <location>
        <begin position="90"/>
        <end position="155"/>
    </location>
</feature>
<evidence type="ECO:0000256" key="1">
    <source>
        <dbReference type="SAM" id="MobiDB-lite"/>
    </source>
</evidence>